<comment type="catalytic activity">
    <reaction evidence="11">
        <text>ATP + H2O = ADP + phosphate + H(+)</text>
        <dbReference type="Rhea" id="RHEA:13065"/>
        <dbReference type="ChEBI" id="CHEBI:15377"/>
        <dbReference type="ChEBI" id="CHEBI:15378"/>
        <dbReference type="ChEBI" id="CHEBI:30616"/>
        <dbReference type="ChEBI" id="CHEBI:43474"/>
        <dbReference type="ChEBI" id="CHEBI:456216"/>
        <dbReference type="EC" id="3.6.4.12"/>
    </reaction>
    <physiologicalReaction direction="left-to-right" evidence="11">
        <dbReference type="Rhea" id="RHEA:13066"/>
    </physiologicalReaction>
</comment>
<dbReference type="PROSITE" id="PS00847">
    <property type="entry name" value="MCM_1"/>
    <property type="match status" value="1"/>
</dbReference>
<comment type="function">
    <text evidence="13">Acts as component of the MCM2-7 complex (MCM complex) which is the replicative helicase essential for 'once per cell cycle' DNA replication initiation and elongation in eukaryotic cells. The active ATPase sites in the MCM2-7 ring are formed through the interaction surfaces of two neighboring subunits such that a critical structure of a conserved arginine finger motif is provided in trans relative to the ATP-binding site of the Walker A box of the adjacent subunit. The six ATPase active sites, however, are likely to contribute differentially to the complex helicase activity.</text>
</comment>
<evidence type="ECO:0000256" key="10">
    <source>
        <dbReference type="ARBA" id="ARBA00023306"/>
    </source>
</evidence>
<dbReference type="SUPFAM" id="SSF50249">
    <property type="entry name" value="Nucleic acid-binding proteins"/>
    <property type="match status" value="1"/>
</dbReference>
<evidence type="ECO:0000313" key="15">
    <source>
        <dbReference type="EMBL" id="CAH2241073.1"/>
    </source>
</evidence>
<dbReference type="CDD" id="cd17756">
    <property type="entry name" value="MCM5"/>
    <property type="match status" value="1"/>
</dbReference>
<dbReference type="GO" id="GO:0042555">
    <property type="term" value="C:MCM complex"/>
    <property type="evidence" value="ECO:0007669"/>
    <property type="project" value="UniProtKB-UniRule"/>
</dbReference>
<dbReference type="EMBL" id="CAKXAJ010025571">
    <property type="protein sequence ID" value="CAH2241073.1"/>
    <property type="molecule type" value="Genomic_DNA"/>
</dbReference>
<dbReference type="AlphaFoldDB" id="A0A8S4RT74"/>
<dbReference type="EC" id="3.6.4.12" evidence="13"/>
<dbReference type="GO" id="GO:0016787">
    <property type="term" value="F:hydrolase activity"/>
    <property type="evidence" value="ECO:0007669"/>
    <property type="project" value="UniProtKB-KW"/>
</dbReference>
<evidence type="ECO:0000259" key="14">
    <source>
        <dbReference type="PROSITE" id="PS50051"/>
    </source>
</evidence>
<comment type="similarity">
    <text evidence="2 12">Belongs to the MCM family.</text>
</comment>
<feature type="domain" description="MCM C-terminal AAA(+) ATPase" evidence="14">
    <location>
        <begin position="325"/>
        <end position="530"/>
    </location>
</feature>
<comment type="subunit">
    <text evidence="13">Component of the MCM2-7 complex.</text>
</comment>
<dbReference type="GO" id="GO:0003697">
    <property type="term" value="F:single-stranded DNA binding"/>
    <property type="evidence" value="ECO:0007669"/>
    <property type="project" value="TreeGrafter"/>
</dbReference>
<accession>A0A8S4RT74</accession>
<dbReference type="Gene3D" id="3.30.1640.10">
    <property type="entry name" value="mini-chromosome maintenance (MCM) complex, chain A, domain 1"/>
    <property type="match status" value="1"/>
</dbReference>
<keyword evidence="7 12" id="KW-0067">ATP-binding</keyword>
<evidence type="ECO:0000256" key="6">
    <source>
        <dbReference type="ARBA" id="ARBA00022806"/>
    </source>
</evidence>
<evidence type="ECO:0000256" key="11">
    <source>
        <dbReference type="ARBA" id="ARBA00048432"/>
    </source>
</evidence>
<proteinExistence type="inferred from homology"/>
<dbReference type="InterPro" id="IPR033762">
    <property type="entry name" value="MCM_OB"/>
</dbReference>
<evidence type="ECO:0000256" key="1">
    <source>
        <dbReference type="ARBA" id="ARBA00004123"/>
    </source>
</evidence>
<dbReference type="GO" id="GO:0043138">
    <property type="term" value="F:3'-5' DNA helicase activity"/>
    <property type="evidence" value="ECO:0007669"/>
    <property type="project" value="TreeGrafter"/>
</dbReference>
<sequence length="729" mass="81200">MEGFDDPGVFFSDNFGVEENESHDHINLQGVKKQFKEFIRQFHTGNFNFKYRDALKRNYNLQQFWVEINIEDLSSFDEVLAEKLYKKPTEHLPILEEAAKELADELTAPRPEGEEKVEDIQVLLSSDAHAANLRELKSETVSRLVKIPGIVISASGIKAKATKISIQCRSCRNVIPNLPVKPGLEGYVMPRKCNTEQAGRPKCPLDPYFIIPDKCKCIDYQVLKLQEAPESIPQGEMPRHLTVYCDRMLCERVAPGARVTVLGIYSIKKIAKIGREGRDKGSVGVRSSYIRAVGLTAEEGVTGGLRPFTSDEEEQFRRLAASPDVYERIAMSIAPSVFGVQDMKKAIACLLFGGSRKRLPDGLTRRGDINILLLGDPGTAKSQLLKFVEKVAPVGVYTSGKGSSAAGLTASVIRDPASRNFVMEGGAMVLADGGVVCIDEFDKMREDDRVAIHEAMEQQTISIAKAGITTTLNSRCSVLAAANSVFGRWDDTKAEDNIDFMPTILSRFDMIFIVKDEHDQNRDITLAKHIISVHMGGDSAERQAAAGELPLALLRRYAAYCRARCGPRLSANSAERLGARYVLMRSGASLQERQADKRLPIPITVRQLEAVIRISESLAKMQLQPFATEAHVTEALRLFQVSTLDAAMTGSLAGAEGFTSEEDHEMLSRVEKQLKRRFAVGSQVSEQTIIQDFLRQKYPERAIIKVIHTMIRRGELQHRLQRKMLYRLS</sequence>
<dbReference type="GO" id="GO:0017116">
    <property type="term" value="F:single-stranded DNA helicase activity"/>
    <property type="evidence" value="ECO:0007669"/>
    <property type="project" value="TreeGrafter"/>
</dbReference>
<evidence type="ECO:0000256" key="3">
    <source>
        <dbReference type="ARBA" id="ARBA00022705"/>
    </source>
</evidence>
<evidence type="ECO:0000256" key="9">
    <source>
        <dbReference type="ARBA" id="ARBA00023242"/>
    </source>
</evidence>
<dbReference type="Pfam" id="PF17207">
    <property type="entry name" value="MCM_OB"/>
    <property type="match status" value="1"/>
</dbReference>
<evidence type="ECO:0000256" key="12">
    <source>
        <dbReference type="RuleBase" id="RU004070"/>
    </source>
</evidence>
<dbReference type="Pfam" id="PF14551">
    <property type="entry name" value="MCM_N"/>
    <property type="match status" value="1"/>
</dbReference>
<dbReference type="FunFam" id="3.30.1640.10:FF:000006">
    <property type="entry name" value="DNA helicase"/>
    <property type="match status" value="1"/>
</dbReference>
<comment type="caution">
    <text evidence="15">The sequence shown here is derived from an EMBL/GenBank/DDBJ whole genome shotgun (WGS) entry which is preliminary data.</text>
</comment>
<keyword evidence="3 13" id="KW-0235">DNA replication</keyword>
<organism evidence="15 16">
    <name type="scientific">Pararge aegeria aegeria</name>
    <dbReference type="NCBI Taxonomy" id="348720"/>
    <lineage>
        <taxon>Eukaryota</taxon>
        <taxon>Metazoa</taxon>
        <taxon>Ecdysozoa</taxon>
        <taxon>Arthropoda</taxon>
        <taxon>Hexapoda</taxon>
        <taxon>Insecta</taxon>
        <taxon>Pterygota</taxon>
        <taxon>Neoptera</taxon>
        <taxon>Endopterygota</taxon>
        <taxon>Lepidoptera</taxon>
        <taxon>Glossata</taxon>
        <taxon>Ditrysia</taxon>
        <taxon>Papilionoidea</taxon>
        <taxon>Nymphalidae</taxon>
        <taxon>Satyrinae</taxon>
        <taxon>Satyrini</taxon>
        <taxon>Parargina</taxon>
        <taxon>Pararge</taxon>
    </lineage>
</organism>
<dbReference type="Pfam" id="PF00493">
    <property type="entry name" value="MCM"/>
    <property type="match status" value="1"/>
</dbReference>
<evidence type="ECO:0000256" key="13">
    <source>
        <dbReference type="RuleBase" id="RU368063"/>
    </source>
</evidence>
<dbReference type="PRINTS" id="PR01657">
    <property type="entry name" value="MCMFAMILY"/>
</dbReference>
<keyword evidence="10 13" id="KW-0131">Cell cycle</keyword>
<dbReference type="GO" id="GO:0000727">
    <property type="term" value="P:double-strand break repair via break-induced replication"/>
    <property type="evidence" value="ECO:0007669"/>
    <property type="project" value="TreeGrafter"/>
</dbReference>
<dbReference type="PANTHER" id="PTHR11630">
    <property type="entry name" value="DNA REPLICATION LICENSING FACTOR MCM FAMILY MEMBER"/>
    <property type="match status" value="1"/>
</dbReference>
<keyword evidence="4 12" id="KW-0547">Nucleotide-binding</keyword>
<evidence type="ECO:0000256" key="5">
    <source>
        <dbReference type="ARBA" id="ARBA00022801"/>
    </source>
</evidence>
<dbReference type="GO" id="GO:0003688">
    <property type="term" value="F:DNA replication origin binding"/>
    <property type="evidence" value="ECO:0007669"/>
    <property type="project" value="UniProtKB-UniRule"/>
</dbReference>
<evidence type="ECO:0000256" key="7">
    <source>
        <dbReference type="ARBA" id="ARBA00022840"/>
    </source>
</evidence>
<dbReference type="Proteomes" id="UP000838756">
    <property type="component" value="Unassembled WGS sequence"/>
</dbReference>
<evidence type="ECO:0000256" key="2">
    <source>
        <dbReference type="ARBA" id="ARBA00008010"/>
    </source>
</evidence>
<dbReference type="Gene3D" id="2.40.50.140">
    <property type="entry name" value="Nucleic acid-binding proteins"/>
    <property type="match status" value="1"/>
</dbReference>
<dbReference type="GO" id="GO:0071162">
    <property type="term" value="C:CMG complex"/>
    <property type="evidence" value="ECO:0007669"/>
    <property type="project" value="UniProtKB-ARBA"/>
</dbReference>
<dbReference type="PROSITE" id="PS50051">
    <property type="entry name" value="MCM_2"/>
    <property type="match status" value="1"/>
</dbReference>
<dbReference type="Pfam" id="PF17855">
    <property type="entry name" value="MCM_lid"/>
    <property type="match status" value="1"/>
</dbReference>
<dbReference type="Gene3D" id="2.20.28.10">
    <property type="match status" value="1"/>
</dbReference>
<dbReference type="InterPro" id="IPR027925">
    <property type="entry name" value="MCM_N"/>
</dbReference>
<dbReference type="SUPFAM" id="SSF52540">
    <property type="entry name" value="P-loop containing nucleoside triphosphate hydrolases"/>
    <property type="match status" value="1"/>
</dbReference>
<dbReference type="PRINTS" id="PR01661">
    <property type="entry name" value="MCMPROTEIN5"/>
</dbReference>
<dbReference type="Gene3D" id="3.40.50.300">
    <property type="entry name" value="P-loop containing nucleotide triphosphate hydrolases"/>
    <property type="match status" value="1"/>
</dbReference>
<dbReference type="SMART" id="SM00350">
    <property type="entry name" value="MCM"/>
    <property type="match status" value="1"/>
</dbReference>
<keyword evidence="6 13" id="KW-0347">Helicase</keyword>
<keyword evidence="8 12" id="KW-0238">DNA-binding</keyword>
<dbReference type="FunFam" id="3.40.50.300:FF:000241">
    <property type="entry name" value="DNA helicase"/>
    <property type="match status" value="1"/>
</dbReference>
<dbReference type="InterPro" id="IPR054125">
    <property type="entry name" value="MCM5_C"/>
</dbReference>
<name>A0A8S4RT74_9NEOP</name>
<protein>
    <recommendedName>
        <fullName evidence="13">DNA replication licensing factor MCM5</fullName>
        <ecNumber evidence="13">3.6.4.12</ecNumber>
    </recommendedName>
</protein>
<reference evidence="15" key="1">
    <citation type="submission" date="2022-03" db="EMBL/GenBank/DDBJ databases">
        <authorList>
            <person name="Lindestad O."/>
        </authorList>
    </citation>
    <scope>NUCLEOTIDE SEQUENCE</scope>
</reference>
<dbReference type="Pfam" id="PF21933">
    <property type="entry name" value="MCM5_C"/>
    <property type="match status" value="1"/>
</dbReference>
<dbReference type="InterPro" id="IPR031327">
    <property type="entry name" value="MCM"/>
</dbReference>
<dbReference type="InterPro" id="IPR041562">
    <property type="entry name" value="MCM_lid"/>
</dbReference>
<dbReference type="GO" id="GO:0006270">
    <property type="term" value="P:DNA replication initiation"/>
    <property type="evidence" value="ECO:0007669"/>
    <property type="project" value="UniProtKB-UniRule"/>
</dbReference>
<dbReference type="InterPro" id="IPR001208">
    <property type="entry name" value="MCM_dom"/>
</dbReference>
<evidence type="ECO:0000256" key="4">
    <source>
        <dbReference type="ARBA" id="ARBA00022741"/>
    </source>
</evidence>
<dbReference type="InterPro" id="IPR018525">
    <property type="entry name" value="MCM_CS"/>
</dbReference>
<dbReference type="PANTHER" id="PTHR11630:SF42">
    <property type="entry name" value="DNA REPLICATION LICENSING FACTOR MCM5"/>
    <property type="match status" value="1"/>
</dbReference>
<dbReference type="GO" id="GO:0005524">
    <property type="term" value="F:ATP binding"/>
    <property type="evidence" value="ECO:0007669"/>
    <property type="project" value="UniProtKB-UniRule"/>
</dbReference>
<evidence type="ECO:0000313" key="16">
    <source>
        <dbReference type="Proteomes" id="UP000838756"/>
    </source>
</evidence>
<dbReference type="InterPro" id="IPR008048">
    <property type="entry name" value="MCM5"/>
</dbReference>
<dbReference type="InterPro" id="IPR012340">
    <property type="entry name" value="NA-bd_OB-fold"/>
</dbReference>
<dbReference type="InterPro" id="IPR027417">
    <property type="entry name" value="P-loop_NTPase"/>
</dbReference>
<keyword evidence="16" id="KW-1185">Reference proteome</keyword>
<dbReference type="OrthoDB" id="10036721at2759"/>
<evidence type="ECO:0000256" key="8">
    <source>
        <dbReference type="ARBA" id="ARBA00023125"/>
    </source>
</evidence>
<gene>
    <name evidence="15" type="primary">jg13131</name>
    <name evidence="15" type="ORF">PAEG_LOCUS17538</name>
</gene>
<dbReference type="FunFam" id="2.20.28.10:FF:000005">
    <property type="entry name" value="DNA helicase"/>
    <property type="match status" value="1"/>
</dbReference>
<keyword evidence="9 13" id="KW-0539">Nucleus</keyword>
<keyword evidence="5 13" id="KW-0378">Hydrolase</keyword>
<comment type="subcellular location">
    <subcellularLocation>
        <location evidence="1 13">Nucleus</location>
    </subcellularLocation>
</comment>